<dbReference type="Gene3D" id="3.10.129.10">
    <property type="entry name" value="Hotdog Thioesterase"/>
    <property type="match status" value="1"/>
</dbReference>
<accession>A0A0C2J612</accession>
<sequence>MRTFTDLAELVAAKGEHLGYSDWLTVTQESIDTFADATGDHQWIHVDREKAAAGPFGGTIAHGFLTLSLLSAFSPQVWRLERQPSMAINYGLNRVRFLQPVHSGARVRDGIQLTDAREAKNGTLLTFQHTVEIEGEERDALAAEGLSLIVP</sequence>
<dbReference type="CDD" id="cd03450">
    <property type="entry name" value="NodN"/>
    <property type="match status" value="1"/>
</dbReference>
<evidence type="ECO:0000256" key="1">
    <source>
        <dbReference type="ARBA" id="ARBA00005254"/>
    </source>
</evidence>
<dbReference type="OrthoDB" id="9801735at2"/>
<dbReference type="PANTHER" id="PTHR42993:SF1">
    <property type="entry name" value="MAOC-LIKE DEHYDRATASE DOMAIN-CONTAINING PROTEIN"/>
    <property type="match status" value="1"/>
</dbReference>
<dbReference type="STRING" id="183763.LP52_22340"/>
<dbReference type="AlphaFoldDB" id="A0A0C2J612"/>
<evidence type="ECO:0000313" key="3">
    <source>
        <dbReference type="EMBL" id="KIH96866.1"/>
    </source>
</evidence>
<organism evidence="3 4">
    <name type="scientific">Streptomonospora alba</name>
    <dbReference type="NCBI Taxonomy" id="183763"/>
    <lineage>
        <taxon>Bacteria</taxon>
        <taxon>Bacillati</taxon>
        <taxon>Actinomycetota</taxon>
        <taxon>Actinomycetes</taxon>
        <taxon>Streptosporangiales</taxon>
        <taxon>Nocardiopsidaceae</taxon>
        <taxon>Streptomonospora</taxon>
    </lineage>
</organism>
<comment type="similarity">
    <text evidence="1">Belongs to the enoyl-CoA hydratase/isomerase family.</text>
</comment>
<dbReference type="SUPFAM" id="SSF54637">
    <property type="entry name" value="Thioesterase/thiol ester dehydrase-isomerase"/>
    <property type="match status" value="1"/>
</dbReference>
<dbReference type="Pfam" id="PF01575">
    <property type="entry name" value="MaoC_dehydratas"/>
    <property type="match status" value="1"/>
</dbReference>
<dbReference type="Proteomes" id="UP000031675">
    <property type="component" value="Unassembled WGS sequence"/>
</dbReference>
<name>A0A0C2J612_9ACTN</name>
<reference evidence="4" key="1">
    <citation type="journal article" date="2015" name="Chem. Biol.">
        <title>Structure, bioactivity, and resistance mechanism of streptomonomicin, an unusual lasso Peptide from an understudied halophilic actinomycete.</title>
        <authorList>
            <person name="Metelev M."/>
            <person name="Tietz J.I."/>
            <person name="Melby J.O."/>
            <person name="Blair P.M."/>
            <person name="Zhu L."/>
            <person name="Livnat I."/>
            <person name="Severinov K."/>
            <person name="Mitchell D.A."/>
        </authorList>
    </citation>
    <scope>NUCLEOTIDE SEQUENCE [LARGE SCALE GENOMIC DNA]</scope>
    <source>
        <strain evidence="4">YIM 90003</strain>
    </source>
</reference>
<dbReference type="RefSeq" id="WP_040276343.1">
    <property type="nucleotide sequence ID" value="NZ_JROO01000046.1"/>
</dbReference>
<dbReference type="InterPro" id="IPR039375">
    <property type="entry name" value="NodN-like"/>
</dbReference>
<dbReference type="PANTHER" id="PTHR42993">
    <property type="entry name" value="MAOC-LIKE DEHYDRATASE DOMAIN-CONTAINING PROTEIN"/>
    <property type="match status" value="1"/>
</dbReference>
<dbReference type="EMBL" id="JROO01000046">
    <property type="protein sequence ID" value="KIH96866.1"/>
    <property type="molecule type" value="Genomic_DNA"/>
</dbReference>
<evidence type="ECO:0000259" key="2">
    <source>
        <dbReference type="Pfam" id="PF01575"/>
    </source>
</evidence>
<protein>
    <submittedName>
        <fullName evidence="3">Enoyl-CoA hydratase</fullName>
    </submittedName>
</protein>
<proteinExistence type="inferred from homology"/>
<comment type="caution">
    <text evidence="3">The sequence shown here is derived from an EMBL/GenBank/DDBJ whole genome shotgun (WGS) entry which is preliminary data.</text>
</comment>
<evidence type="ECO:0000313" key="4">
    <source>
        <dbReference type="Proteomes" id="UP000031675"/>
    </source>
</evidence>
<dbReference type="InterPro" id="IPR029069">
    <property type="entry name" value="HotDog_dom_sf"/>
</dbReference>
<dbReference type="InterPro" id="IPR002539">
    <property type="entry name" value="MaoC-like_dom"/>
</dbReference>
<gene>
    <name evidence="3" type="ORF">LP52_22340</name>
</gene>
<keyword evidence="4" id="KW-1185">Reference proteome</keyword>
<feature type="domain" description="MaoC-like" evidence="2">
    <location>
        <begin position="13"/>
        <end position="122"/>
    </location>
</feature>